<feature type="non-terminal residue" evidence="25">
    <location>
        <position position="1"/>
    </location>
</feature>
<keyword evidence="12" id="KW-0653">Protein transport</keyword>
<evidence type="ECO:0000256" key="11">
    <source>
        <dbReference type="ARBA" id="ARBA00022792"/>
    </source>
</evidence>
<comment type="function">
    <text evidence="20">Essential for the assembly of ubiquinol-cytochrome c reductase. It has a direct effect on the correct occurrence of the Rieske protein, core 4, core 5 and apocytochrome b.</text>
</comment>
<accession>A0A0G4MYD5</accession>
<dbReference type="PROSITE" id="PS51151">
    <property type="entry name" value="NAC_AB"/>
    <property type="match status" value="1"/>
</dbReference>
<evidence type="ECO:0000313" key="25">
    <source>
        <dbReference type="EMBL" id="CRK39208.1"/>
    </source>
</evidence>
<evidence type="ECO:0000256" key="16">
    <source>
        <dbReference type="ARBA" id="ARBA00023136"/>
    </source>
</evidence>
<evidence type="ECO:0000259" key="24">
    <source>
        <dbReference type="PROSITE" id="PS51151"/>
    </source>
</evidence>
<keyword evidence="16 23" id="KW-0472">Membrane</keyword>
<keyword evidence="8" id="KW-0963">Cytoplasm</keyword>
<dbReference type="SMART" id="SM01407">
    <property type="entry name" value="NAC"/>
    <property type="match status" value="1"/>
</dbReference>
<keyword evidence="14 21" id="KW-0805">Transcription regulation</keyword>
<dbReference type="Proteomes" id="UP000045706">
    <property type="component" value="Unassembled WGS sequence"/>
</dbReference>
<gene>
    <name evidence="25" type="ORF">BN1723_004497</name>
</gene>
<dbReference type="Pfam" id="PF07960">
    <property type="entry name" value="CBP4"/>
    <property type="match status" value="1"/>
</dbReference>
<evidence type="ECO:0000256" key="2">
    <source>
        <dbReference type="ARBA" id="ARBA00004434"/>
    </source>
</evidence>
<keyword evidence="15" id="KW-0496">Mitochondrion</keyword>
<feature type="domain" description="NAC-A/B" evidence="24">
    <location>
        <begin position="151"/>
        <end position="216"/>
    </location>
</feature>
<comment type="subcellular location">
    <subcellularLocation>
        <location evidence="3">Cytoplasm</location>
    </subcellularLocation>
    <subcellularLocation>
        <location evidence="2">Mitochondrion inner membrane</location>
        <topology evidence="2">Single-pass membrane protein</topology>
    </subcellularLocation>
    <subcellularLocation>
        <location evidence="1">Nucleus</location>
    </subcellularLocation>
</comment>
<dbReference type="InterPro" id="IPR038187">
    <property type="entry name" value="NAC_A/B_dom_sf"/>
</dbReference>
<dbReference type="InterPro" id="IPR039370">
    <property type="entry name" value="BTF3"/>
</dbReference>
<evidence type="ECO:0000256" key="18">
    <source>
        <dbReference type="ARBA" id="ARBA00023186"/>
    </source>
</evidence>
<dbReference type="Pfam" id="PF01849">
    <property type="entry name" value="NAC"/>
    <property type="match status" value="1"/>
</dbReference>
<protein>
    <recommendedName>
        <fullName evidence="6 21">Nascent polypeptide-associated complex subunit beta</fullName>
    </recommendedName>
</protein>
<keyword evidence="7" id="KW-0813">Transport</keyword>
<feature type="transmembrane region" description="Helical" evidence="23">
    <location>
        <begin position="26"/>
        <end position="48"/>
    </location>
</feature>
<dbReference type="EMBL" id="CVQI01031719">
    <property type="protein sequence ID" value="CRK39208.1"/>
    <property type="molecule type" value="Genomic_DNA"/>
</dbReference>
<dbReference type="InterPro" id="IPR002715">
    <property type="entry name" value="Nas_poly-pep-assoc_cplx_dom"/>
</dbReference>
<evidence type="ECO:0000256" key="10">
    <source>
        <dbReference type="ARBA" id="ARBA00022692"/>
    </source>
</evidence>
<evidence type="ECO:0000256" key="19">
    <source>
        <dbReference type="ARBA" id="ARBA00023242"/>
    </source>
</evidence>
<evidence type="ECO:0000256" key="6">
    <source>
        <dbReference type="ARBA" id="ARBA00022192"/>
    </source>
</evidence>
<evidence type="ECO:0000256" key="20">
    <source>
        <dbReference type="ARBA" id="ARBA00025413"/>
    </source>
</evidence>
<comment type="subunit">
    <text evidence="21">Part of the nascent polypeptide-associated complex (NAC).</text>
</comment>
<feature type="region of interest" description="Disordered" evidence="22">
    <location>
        <begin position="239"/>
        <end position="267"/>
    </location>
</feature>
<dbReference type="AlphaFoldDB" id="A0A0G4MYD5"/>
<evidence type="ECO:0000256" key="14">
    <source>
        <dbReference type="ARBA" id="ARBA00023015"/>
    </source>
</evidence>
<dbReference type="CDD" id="cd22055">
    <property type="entry name" value="NAC_BTF3"/>
    <property type="match status" value="1"/>
</dbReference>
<keyword evidence="19" id="KW-0539">Nucleus</keyword>
<keyword evidence="10 23" id="KW-0812">Transmembrane</keyword>
<evidence type="ECO:0000256" key="21">
    <source>
        <dbReference type="RuleBase" id="RU361272"/>
    </source>
</evidence>
<name>A0A0G4MYD5_VERLO</name>
<keyword evidence="18" id="KW-0143">Chaperone</keyword>
<evidence type="ECO:0000256" key="5">
    <source>
        <dbReference type="ARBA" id="ARBA00006780"/>
    </source>
</evidence>
<dbReference type="FunFam" id="2.20.70.30:FF:000003">
    <property type="entry name" value="Nascent polypeptide-associated complex subunit beta"/>
    <property type="match status" value="1"/>
</dbReference>
<keyword evidence="17 21" id="KW-0804">Transcription</keyword>
<feature type="region of interest" description="Disordered" evidence="22">
    <location>
        <begin position="1"/>
        <end position="20"/>
    </location>
</feature>
<evidence type="ECO:0000256" key="17">
    <source>
        <dbReference type="ARBA" id="ARBA00023163"/>
    </source>
</evidence>
<feature type="region of interest" description="Disordered" evidence="22">
    <location>
        <begin position="89"/>
        <end position="110"/>
    </location>
</feature>
<dbReference type="Gene3D" id="2.20.70.30">
    <property type="entry name" value="Nascent polypeptide-associated complex domain"/>
    <property type="match status" value="1"/>
</dbReference>
<evidence type="ECO:0000313" key="26">
    <source>
        <dbReference type="Proteomes" id="UP000045706"/>
    </source>
</evidence>
<keyword evidence="9" id="KW-0678">Repressor</keyword>
<dbReference type="GO" id="GO:0015031">
    <property type="term" value="P:protein transport"/>
    <property type="evidence" value="ECO:0007669"/>
    <property type="project" value="UniProtKB-KW"/>
</dbReference>
<dbReference type="InterPro" id="IPR012420">
    <property type="entry name" value="Cbp4"/>
</dbReference>
<dbReference type="GO" id="GO:0005743">
    <property type="term" value="C:mitochondrial inner membrane"/>
    <property type="evidence" value="ECO:0007669"/>
    <property type="project" value="UniProtKB-SubCell"/>
</dbReference>
<evidence type="ECO:0000256" key="22">
    <source>
        <dbReference type="SAM" id="MobiDB-lite"/>
    </source>
</evidence>
<reference evidence="26" key="1">
    <citation type="submission" date="2015-05" db="EMBL/GenBank/DDBJ databases">
        <authorList>
            <person name="Fogelqvist Johan"/>
        </authorList>
    </citation>
    <scope>NUCLEOTIDE SEQUENCE [LARGE SCALE GENOMIC DNA]</scope>
</reference>
<proteinExistence type="inferred from homology"/>
<evidence type="ECO:0000256" key="8">
    <source>
        <dbReference type="ARBA" id="ARBA00022490"/>
    </source>
</evidence>
<evidence type="ECO:0000256" key="1">
    <source>
        <dbReference type="ARBA" id="ARBA00004123"/>
    </source>
</evidence>
<keyword evidence="13 23" id="KW-1133">Transmembrane helix</keyword>
<evidence type="ECO:0000256" key="7">
    <source>
        <dbReference type="ARBA" id="ARBA00022448"/>
    </source>
</evidence>
<dbReference type="PANTHER" id="PTHR10351">
    <property type="entry name" value="TRANSCRIPTION FACTOR BTF3 FAMILY MEMBER"/>
    <property type="match status" value="1"/>
</dbReference>
<evidence type="ECO:0000256" key="12">
    <source>
        <dbReference type="ARBA" id="ARBA00022927"/>
    </source>
</evidence>
<organism evidence="25 26">
    <name type="scientific">Verticillium longisporum</name>
    <name type="common">Verticillium dahliae var. longisporum</name>
    <dbReference type="NCBI Taxonomy" id="100787"/>
    <lineage>
        <taxon>Eukaryota</taxon>
        <taxon>Fungi</taxon>
        <taxon>Dikarya</taxon>
        <taxon>Ascomycota</taxon>
        <taxon>Pezizomycotina</taxon>
        <taxon>Sordariomycetes</taxon>
        <taxon>Hypocreomycetidae</taxon>
        <taxon>Glomerellales</taxon>
        <taxon>Plectosphaerellaceae</taxon>
        <taxon>Verticillium</taxon>
    </lineage>
</organism>
<feature type="region of interest" description="Disordered" evidence="22">
    <location>
        <begin position="130"/>
        <end position="154"/>
    </location>
</feature>
<evidence type="ECO:0000256" key="13">
    <source>
        <dbReference type="ARBA" id="ARBA00022989"/>
    </source>
</evidence>
<comment type="similarity">
    <text evidence="5">Belongs to the CBP4 family.</text>
</comment>
<evidence type="ECO:0000256" key="15">
    <source>
        <dbReference type="ARBA" id="ARBA00023128"/>
    </source>
</evidence>
<feature type="compositionally biased region" description="Acidic residues" evidence="22">
    <location>
        <begin position="247"/>
        <end position="261"/>
    </location>
</feature>
<evidence type="ECO:0000256" key="23">
    <source>
        <dbReference type="SAM" id="Phobius"/>
    </source>
</evidence>
<comment type="similarity">
    <text evidence="4 21">Belongs to the NAC-beta family.</text>
</comment>
<evidence type="ECO:0000256" key="9">
    <source>
        <dbReference type="ARBA" id="ARBA00022491"/>
    </source>
</evidence>
<sequence length="267" mass="29674">AYPAARECKQPSTPKPKMPKPFNWRLWTKMAVGGGVCVIGGPALTMWLTPTEEELFKRYNPDLQKRSLERREQTQQEFDQYVGKLKELSKSNKPPHSPVHRIIPPQTSGPFRFNMADIQERLKKLGAVARTGTGKGTPRRTQKRGVAGRSAGDDKKLQASLKKLNVQPIQAIEEVNMFKSDGNVIHFAAPKVHAAVPANTFAVYGNGEDKELTELVPGILNQLGPDSLASLRKLAESYQNMQKGEKDGDEDDIPDLVEGENFESKVE</sequence>
<keyword evidence="11" id="KW-0999">Mitochondrion inner membrane</keyword>
<dbReference type="GO" id="GO:0005634">
    <property type="term" value="C:nucleus"/>
    <property type="evidence" value="ECO:0007669"/>
    <property type="project" value="UniProtKB-SubCell"/>
</dbReference>
<evidence type="ECO:0000256" key="4">
    <source>
        <dbReference type="ARBA" id="ARBA00005296"/>
    </source>
</evidence>
<evidence type="ECO:0000256" key="3">
    <source>
        <dbReference type="ARBA" id="ARBA00004496"/>
    </source>
</evidence>